<name>A0ABV5UQW7_9MICC</name>
<evidence type="ECO:0000313" key="3">
    <source>
        <dbReference type="EMBL" id="MFB9714665.1"/>
    </source>
</evidence>
<accession>A0ABV5UQW7</accession>
<sequence>MRGVRLTETDPPPRPIAGARRGPLEDSGGLPGYGEILDVLPDSADPNQSKCRNGSPGVPRV</sequence>
<dbReference type="InterPro" id="IPR012912">
    <property type="entry name" value="Plasmid_pRiA4b_Orf3-like"/>
</dbReference>
<evidence type="ECO:0000313" key="4">
    <source>
        <dbReference type="Proteomes" id="UP001589536"/>
    </source>
</evidence>
<evidence type="ECO:0000256" key="1">
    <source>
        <dbReference type="SAM" id="MobiDB-lite"/>
    </source>
</evidence>
<proteinExistence type="predicted"/>
<comment type="caution">
    <text evidence="3">The sequence shown here is derived from an EMBL/GenBank/DDBJ whole genome shotgun (WGS) entry which is preliminary data.</text>
</comment>
<dbReference type="InterPro" id="IPR024047">
    <property type="entry name" value="MM3350-like_sf"/>
</dbReference>
<dbReference type="RefSeq" id="WP_345051971.1">
    <property type="nucleotide sequence ID" value="NZ_BAABED010000001.1"/>
</dbReference>
<dbReference type="Proteomes" id="UP001589536">
    <property type="component" value="Unassembled WGS sequence"/>
</dbReference>
<gene>
    <name evidence="3" type="ORF">ACFFPI_11085</name>
</gene>
<feature type="domain" description="Plasmid pRiA4b Orf3-like" evidence="2">
    <location>
        <begin position="12"/>
        <end position="52"/>
    </location>
</feature>
<feature type="region of interest" description="Disordered" evidence="1">
    <location>
        <begin position="1"/>
        <end position="61"/>
    </location>
</feature>
<evidence type="ECO:0000259" key="2">
    <source>
        <dbReference type="Pfam" id="PF07929"/>
    </source>
</evidence>
<keyword evidence="4" id="KW-1185">Reference proteome</keyword>
<dbReference type="SUPFAM" id="SSF159941">
    <property type="entry name" value="MM3350-like"/>
    <property type="match status" value="1"/>
</dbReference>
<reference evidence="3 4" key="1">
    <citation type="submission" date="2024-09" db="EMBL/GenBank/DDBJ databases">
        <authorList>
            <person name="Sun Q."/>
            <person name="Mori K."/>
        </authorList>
    </citation>
    <scope>NUCLEOTIDE SEQUENCE [LARGE SCALE GENOMIC DNA]</scope>
    <source>
        <strain evidence="3 4">JCM 13519</strain>
    </source>
</reference>
<organism evidence="3 4">
    <name type="scientific">Arthrobacter methylotrophus</name>
    <dbReference type="NCBI Taxonomy" id="121291"/>
    <lineage>
        <taxon>Bacteria</taxon>
        <taxon>Bacillati</taxon>
        <taxon>Actinomycetota</taxon>
        <taxon>Actinomycetes</taxon>
        <taxon>Micrococcales</taxon>
        <taxon>Micrococcaceae</taxon>
        <taxon>Arthrobacter</taxon>
    </lineage>
</organism>
<protein>
    <recommendedName>
        <fullName evidence="2">Plasmid pRiA4b Orf3-like domain-containing protein</fullName>
    </recommendedName>
</protein>
<dbReference type="EMBL" id="JBHMBH010000023">
    <property type="protein sequence ID" value="MFB9714665.1"/>
    <property type="molecule type" value="Genomic_DNA"/>
</dbReference>
<dbReference type="Gene3D" id="3.10.290.30">
    <property type="entry name" value="MM3350-like"/>
    <property type="match status" value="1"/>
</dbReference>
<dbReference type="Pfam" id="PF07929">
    <property type="entry name" value="PRiA4_ORF3"/>
    <property type="match status" value="1"/>
</dbReference>